<dbReference type="InterPro" id="IPR027417">
    <property type="entry name" value="P-loop_NTPase"/>
</dbReference>
<sequence length="274" mass="28423">MPSPDPRADQTPGSAVVEATEPGPAAAPASGPATGLAAIELRGVTRVYRDRPALGPIDLVIPAGEFLTVVGPSGCGKSTLLSLVAGFAPPTAGTVLADGAPVSGPGPSRGVVFQQPRLFPWLSVSGNIAFGLRRSPKAARKERVAELLAMTGLEGAARLKPYELSGGMRQRAAIARALAPRPKVLLMDEPFGALDAFTRERMQEEIRELWRDTGVTVLFITHDVTEATTLGTRVIALAGPPGRITLDARVGGDLREKVETAIRDAASARAGAAG</sequence>
<dbReference type="PANTHER" id="PTHR42788">
    <property type="entry name" value="TAURINE IMPORT ATP-BINDING PROTEIN-RELATED"/>
    <property type="match status" value="1"/>
</dbReference>
<dbReference type="Proteomes" id="UP000479526">
    <property type="component" value="Unassembled WGS sequence"/>
</dbReference>
<proteinExistence type="predicted"/>
<dbReference type="SMART" id="SM00382">
    <property type="entry name" value="AAA"/>
    <property type="match status" value="1"/>
</dbReference>
<dbReference type="Gene3D" id="3.40.50.300">
    <property type="entry name" value="P-loop containing nucleotide triphosphate hydrolases"/>
    <property type="match status" value="1"/>
</dbReference>
<keyword evidence="2" id="KW-0547">Nucleotide-binding</keyword>
<comment type="caution">
    <text evidence="6">The sequence shown here is derived from an EMBL/GenBank/DDBJ whole genome shotgun (WGS) entry which is preliminary data.</text>
</comment>
<feature type="compositionally biased region" description="Low complexity" evidence="4">
    <location>
        <begin position="15"/>
        <end position="32"/>
    </location>
</feature>
<dbReference type="GO" id="GO:0005524">
    <property type="term" value="F:ATP binding"/>
    <property type="evidence" value="ECO:0007669"/>
    <property type="project" value="UniProtKB-KW"/>
</dbReference>
<dbReference type="GO" id="GO:0016887">
    <property type="term" value="F:ATP hydrolysis activity"/>
    <property type="evidence" value="ECO:0007669"/>
    <property type="project" value="InterPro"/>
</dbReference>
<dbReference type="InterPro" id="IPR017871">
    <property type="entry name" value="ABC_transporter-like_CS"/>
</dbReference>
<gene>
    <name evidence="6" type="ORF">GT755_13910</name>
</gene>
<protein>
    <submittedName>
        <fullName evidence="6">ATP-binding cassette domain-containing protein</fullName>
    </submittedName>
</protein>
<dbReference type="InterPro" id="IPR003593">
    <property type="entry name" value="AAA+_ATPase"/>
</dbReference>
<dbReference type="InterPro" id="IPR003439">
    <property type="entry name" value="ABC_transporter-like_ATP-bd"/>
</dbReference>
<dbReference type="InterPro" id="IPR050166">
    <property type="entry name" value="ABC_transporter_ATP-bind"/>
</dbReference>
<dbReference type="RefSeq" id="WP_161480144.1">
    <property type="nucleotide sequence ID" value="NZ_WXEW01000004.1"/>
</dbReference>
<dbReference type="CDD" id="cd03293">
    <property type="entry name" value="ABC_NrtD_SsuB_transporters"/>
    <property type="match status" value="1"/>
</dbReference>
<dbReference type="PROSITE" id="PS00211">
    <property type="entry name" value="ABC_TRANSPORTER_1"/>
    <property type="match status" value="1"/>
</dbReference>
<evidence type="ECO:0000259" key="5">
    <source>
        <dbReference type="PROSITE" id="PS50893"/>
    </source>
</evidence>
<dbReference type="Pfam" id="PF00005">
    <property type="entry name" value="ABC_tran"/>
    <property type="match status" value="1"/>
</dbReference>
<evidence type="ECO:0000256" key="4">
    <source>
        <dbReference type="SAM" id="MobiDB-lite"/>
    </source>
</evidence>
<feature type="domain" description="ABC transporter" evidence="5">
    <location>
        <begin position="39"/>
        <end position="264"/>
    </location>
</feature>
<evidence type="ECO:0000313" key="7">
    <source>
        <dbReference type="Proteomes" id="UP000479526"/>
    </source>
</evidence>
<dbReference type="PANTHER" id="PTHR42788:SF13">
    <property type="entry name" value="ALIPHATIC SULFONATES IMPORT ATP-BINDING PROTEIN SSUB"/>
    <property type="match status" value="1"/>
</dbReference>
<keyword evidence="1" id="KW-0813">Transport</keyword>
<evidence type="ECO:0000256" key="1">
    <source>
        <dbReference type="ARBA" id="ARBA00022448"/>
    </source>
</evidence>
<accession>A0A7C9JU63</accession>
<dbReference type="EMBL" id="WXEW01000004">
    <property type="protein sequence ID" value="NAS22779.1"/>
    <property type="molecule type" value="Genomic_DNA"/>
</dbReference>
<evidence type="ECO:0000256" key="2">
    <source>
        <dbReference type="ARBA" id="ARBA00022741"/>
    </source>
</evidence>
<reference evidence="6 7" key="1">
    <citation type="submission" date="2020-01" db="EMBL/GenBank/DDBJ databases">
        <title>Herbidospora sp. NEAU-GS84 nov., a novel actinomycete isolated from soil.</title>
        <authorList>
            <person name="Han L."/>
        </authorList>
    </citation>
    <scope>NUCLEOTIDE SEQUENCE [LARGE SCALE GENOMIC DNA]</scope>
    <source>
        <strain evidence="6 7">NEAU-GS84</strain>
    </source>
</reference>
<organism evidence="6 7">
    <name type="scientific">Herbidospora solisilvae</name>
    <dbReference type="NCBI Taxonomy" id="2696284"/>
    <lineage>
        <taxon>Bacteria</taxon>
        <taxon>Bacillati</taxon>
        <taxon>Actinomycetota</taxon>
        <taxon>Actinomycetes</taxon>
        <taxon>Streptosporangiales</taxon>
        <taxon>Streptosporangiaceae</taxon>
        <taxon>Herbidospora</taxon>
    </lineage>
</organism>
<evidence type="ECO:0000256" key="3">
    <source>
        <dbReference type="ARBA" id="ARBA00022840"/>
    </source>
</evidence>
<dbReference type="AlphaFoldDB" id="A0A7C9JU63"/>
<keyword evidence="3 6" id="KW-0067">ATP-binding</keyword>
<evidence type="ECO:0000313" key="6">
    <source>
        <dbReference type="EMBL" id="NAS22779.1"/>
    </source>
</evidence>
<feature type="region of interest" description="Disordered" evidence="4">
    <location>
        <begin position="1"/>
        <end position="32"/>
    </location>
</feature>
<keyword evidence="7" id="KW-1185">Reference proteome</keyword>
<name>A0A7C9JU63_9ACTN</name>
<dbReference type="SUPFAM" id="SSF52540">
    <property type="entry name" value="P-loop containing nucleoside triphosphate hydrolases"/>
    <property type="match status" value="1"/>
</dbReference>
<dbReference type="PROSITE" id="PS50893">
    <property type="entry name" value="ABC_TRANSPORTER_2"/>
    <property type="match status" value="1"/>
</dbReference>